<gene>
    <name evidence="9" type="primary">rbsK</name>
    <name evidence="11" type="ORF">ABRQ22_00340</name>
</gene>
<feature type="binding site" evidence="9">
    <location>
        <position position="286"/>
    </location>
    <ligand>
        <name>K(+)</name>
        <dbReference type="ChEBI" id="CHEBI:29103"/>
    </ligand>
</feature>
<feature type="binding site" evidence="9">
    <location>
        <begin position="55"/>
        <end position="59"/>
    </location>
    <ligand>
        <name>substrate</name>
    </ligand>
</feature>
<proteinExistence type="inferred from homology"/>
<feature type="binding site" evidence="9">
    <location>
        <position position="323"/>
    </location>
    <ligand>
        <name>K(+)</name>
        <dbReference type="ChEBI" id="CHEBI:29103"/>
    </ligand>
</feature>
<comment type="subunit">
    <text evidence="9">Homodimer.</text>
</comment>
<dbReference type="PANTHER" id="PTHR10584">
    <property type="entry name" value="SUGAR KINASE"/>
    <property type="match status" value="1"/>
</dbReference>
<sequence length="350" mass="34310">MSTTVDGEQGATVPGGSGRVVVVGSANVDLVVDVPRHPGGGETILGGELRRNPGGKGANQAVGAARAGGAETTFVGALGHDDAADLLLASLDRGGVRTDLVERGDAATGTALITVSPDGENAIVVAPGANSHVTVGAAQAERIAAADVVLAQLEIPLDVVRAAAAARRPGALLVLNAAPSRDLPDDLWAAIDVLVVNEHEAADLAGADLRAAPLPGDVQGVEGAPGPEGETAGDVDPEGLAGLLIERVPAVVVTLGGRGSLVLERLPGGKLLTLVPAIAVDAVDTTGAGDTFCGVLAAALARGADLPDAARLAAAAGALAVTRPGAQDAVPDAADVVALARRAEGLTRPT</sequence>
<protein>
    <recommendedName>
        <fullName evidence="9">Ribokinase</fullName>
        <shortName evidence="9">RK</shortName>
        <ecNumber evidence="9">2.7.1.15</ecNumber>
    </recommendedName>
</protein>
<evidence type="ECO:0000256" key="2">
    <source>
        <dbReference type="ARBA" id="ARBA00022723"/>
    </source>
</evidence>
<dbReference type="Gene3D" id="3.40.1190.20">
    <property type="match status" value="1"/>
</dbReference>
<dbReference type="InterPro" id="IPR029056">
    <property type="entry name" value="Ribokinase-like"/>
</dbReference>
<feature type="binding site" evidence="9">
    <location>
        <begin position="27"/>
        <end position="29"/>
    </location>
    <ligand>
        <name>substrate</name>
    </ligand>
</feature>
<accession>A0AAU8G2B9</accession>
<comment type="cofactor">
    <cofactor evidence="9">
        <name>Mg(2+)</name>
        <dbReference type="ChEBI" id="CHEBI:18420"/>
    </cofactor>
    <text evidence="9">Requires a divalent cation, most likely magnesium in vivo, as an electrophilic catalyst to aid phosphoryl group transfer. It is the chelate of the metal and the nucleotide that is the actual substrate.</text>
</comment>
<keyword evidence="2 9" id="KW-0479">Metal-binding</keyword>
<feature type="binding site" evidence="9">
    <location>
        <position position="284"/>
    </location>
    <ligand>
        <name>K(+)</name>
        <dbReference type="ChEBI" id="CHEBI:29103"/>
    </ligand>
</feature>
<organism evidence="11">
    <name type="scientific">Cellulosimicrobium sp. ES-005</name>
    <dbReference type="NCBI Taxonomy" id="3163031"/>
    <lineage>
        <taxon>Bacteria</taxon>
        <taxon>Bacillati</taxon>
        <taxon>Actinomycetota</taxon>
        <taxon>Actinomycetes</taxon>
        <taxon>Micrococcales</taxon>
        <taxon>Promicromonosporaceae</taxon>
        <taxon>Cellulosimicrobium</taxon>
    </lineage>
</organism>
<evidence type="ECO:0000259" key="10">
    <source>
        <dbReference type="Pfam" id="PF00294"/>
    </source>
</evidence>
<dbReference type="HAMAP" id="MF_01987">
    <property type="entry name" value="Ribokinase"/>
    <property type="match status" value="1"/>
</dbReference>
<evidence type="ECO:0000256" key="5">
    <source>
        <dbReference type="ARBA" id="ARBA00022840"/>
    </source>
</evidence>
<evidence type="ECO:0000256" key="9">
    <source>
        <dbReference type="HAMAP-Rule" id="MF_01987"/>
    </source>
</evidence>
<keyword evidence="8 9" id="KW-0119">Carbohydrate metabolism</keyword>
<keyword evidence="1 9" id="KW-0808">Transferase</keyword>
<dbReference type="InterPro" id="IPR011611">
    <property type="entry name" value="PfkB_dom"/>
</dbReference>
<comment type="similarity">
    <text evidence="9">Belongs to the carbohydrate kinase PfkB family. Ribokinase subfamily.</text>
</comment>
<reference evidence="11" key="1">
    <citation type="submission" date="2024-06" db="EMBL/GenBank/DDBJ databases">
        <title>Complete genome sequence of the cellulolytic actinobacterium, Cellulosimicrobium ES-005.</title>
        <authorList>
            <person name="Matthews C.T."/>
            <person name="Underwood K.D."/>
            <person name="Ghanchi K.M."/>
            <person name="Fields S.D."/>
            <person name="Gardner S.G."/>
        </authorList>
    </citation>
    <scope>NUCLEOTIDE SEQUENCE</scope>
    <source>
        <strain evidence="11">ES-005</strain>
    </source>
</reference>
<comment type="activity regulation">
    <text evidence="9">Activated by a monovalent cation that binds near, but not in, the active site. The most likely occupant of the site in vivo is potassium. Ion binding induces a conformational change that may alter substrate affinity.</text>
</comment>
<comment type="pathway">
    <text evidence="9">Carbohydrate metabolism; D-ribose degradation; D-ribose 5-phosphate from beta-D-ribopyranose: step 2/2.</text>
</comment>
<feature type="binding site" evidence="9">
    <location>
        <begin position="254"/>
        <end position="259"/>
    </location>
    <ligand>
        <name>ATP</name>
        <dbReference type="ChEBI" id="CHEBI:30616"/>
    </ligand>
</feature>
<dbReference type="GO" id="GO:0046872">
    <property type="term" value="F:metal ion binding"/>
    <property type="evidence" value="ECO:0007669"/>
    <property type="project" value="UniProtKB-KW"/>
</dbReference>
<comment type="subcellular location">
    <subcellularLocation>
        <location evidence="9">Cytoplasm</location>
    </subcellularLocation>
</comment>
<feature type="active site" description="Proton acceptor" evidence="9">
    <location>
        <position position="290"/>
    </location>
</feature>
<dbReference type="Pfam" id="PF00294">
    <property type="entry name" value="PfkB"/>
    <property type="match status" value="1"/>
</dbReference>
<evidence type="ECO:0000256" key="4">
    <source>
        <dbReference type="ARBA" id="ARBA00022777"/>
    </source>
</evidence>
<dbReference type="InterPro" id="IPR011877">
    <property type="entry name" value="Ribokinase"/>
</dbReference>
<evidence type="ECO:0000256" key="7">
    <source>
        <dbReference type="ARBA" id="ARBA00022958"/>
    </source>
</evidence>
<feature type="binding site" evidence="9">
    <location>
        <position position="325"/>
    </location>
    <ligand>
        <name>K(+)</name>
        <dbReference type="ChEBI" id="CHEBI:29103"/>
    </ligand>
</feature>
<feature type="binding site" evidence="9">
    <location>
        <position position="290"/>
    </location>
    <ligand>
        <name>substrate</name>
    </ligand>
</feature>
<feature type="domain" description="Carbohydrate kinase PfkB" evidence="10">
    <location>
        <begin position="19"/>
        <end position="332"/>
    </location>
</feature>
<dbReference type="GO" id="GO:0005829">
    <property type="term" value="C:cytosol"/>
    <property type="evidence" value="ECO:0007669"/>
    <property type="project" value="TreeGrafter"/>
</dbReference>
<dbReference type="EC" id="2.7.1.15" evidence="9"/>
<feature type="binding site" evidence="9">
    <location>
        <position position="154"/>
    </location>
    <ligand>
        <name>substrate</name>
    </ligand>
</feature>
<feature type="binding site" evidence="9">
    <location>
        <position position="320"/>
    </location>
    <ligand>
        <name>K(+)</name>
        <dbReference type="ChEBI" id="CHEBI:29103"/>
    </ligand>
</feature>
<dbReference type="CDD" id="cd01174">
    <property type="entry name" value="ribokinase"/>
    <property type="match status" value="1"/>
</dbReference>
<dbReference type="GO" id="GO:0004747">
    <property type="term" value="F:ribokinase activity"/>
    <property type="evidence" value="ECO:0007669"/>
    <property type="project" value="UniProtKB-UniRule"/>
</dbReference>
<keyword evidence="5 9" id="KW-0067">ATP-binding</keyword>
<dbReference type="EMBL" id="CP159290">
    <property type="protein sequence ID" value="XCH30180.1"/>
    <property type="molecule type" value="Genomic_DNA"/>
</dbReference>
<keyword evidence="9" id="KW-0963">Cytoplasm</keyword>
<dbReference type="RefSeq" id="WP_353708177.1">
    <property type="nucleotide sequence ID" value="NZ_CP159290.1"/>
</dbReference>
<keyword evidence="4 9" id="KW-0418">Kinase</keyword>
<feature type="binding site" evidence="9">
    <location>
        <begin position="289"/>
        <end position="290"/>
    </location>
    <ligand>
        <name>ATP</name>
        <dbReference type="ChEBI" id="CHEBI:30616"/>
    </ligand>
</feature>
<dbReference type="PRINTS" id="PR00990">
    <property type="entry name" value="RIBOKINASE"/>
</dbReference>
<comment type="function">
    <text evidence="9">Catalyzes the phosphorylation of ribose at O-5 in a reaction requiring ATP and magnesium. The resulting D-ribose-5-phosphate can then be used either for sythesis of nucleotides, histidine, and tryptophan, or as a component of the pentose phosphate pathway.</text>
</comment>
<keyword evidence="7 9" id="KW-0630">Potassium</keyword>
<feature type="binding site" evidence="9">
    <location>
        <position position="197"/>
    </location>
    <ligand>
        <name>ATP</name>
        <dbReference type="ChEBI" id="CHEBI:30616"/>
    </ligand>
</feature>
<evidence type="ECO:0000256" key="8">
    <source>
        <dbReference type="ARBA" id="ARBA00023277"/>
    </source>
</evidence>
<comment type="catalytic activity">
    <reaction evidence="9">
        <text>D-ribose + ATP = D-ribose 5-phosphate + ADP + H(+)</text>
        <dbReference type="Rhea" id="RHEA:13697"/>
        <dbReference type="ChEBI" id="CHEBI:15378"/>
        <dbReference type="ChEBI" id="CHEBI:30616"/>
        <dbReference type="ChEBI" id="CHEBI:47013"/>
        <dbReference type="ChEBI" id="CHEBI:78346"/>
        <dbReference type="ChEBI" id="CHEBI:456216"/>
        <dbReference type="EC" id="2.7.1.15"/>
    </reaction>
</comment>
<dbReference type="GO" id="GO:0019303">
    <property type="term" value="P:D-ribose catabolic process"/>
    <property type="evidence" value="ECO:0007669"/>
    <property type="project" value="UniProtKB-UniRule"/>
</dbReference>
<dbReference type="AlphaFoldDB" id="A0AAU8G2B9"/>
<dbReference type="InterPro" id="IPR002139">
    <property type="entry name" value="Ribo/fructo_kinase"/>
</dbReference>
<evidence type="ECO:0000313" key="11">
    <source>
        <dbReference type="EMBL" id="XCH30180.1"/>
    </source>
</evidence>
<evidence type="ECO:0000256" key="6">
    <source>
        <dbReference type="ARBA" id="ARBA00022842"/>
    </source>
</evidence>
<evidence type="ECO:0000256" key="3">
    <source>
        <dbReference type="ARBA" id="ARBA00022741"/>
    </source>
</evidence>
<dbReference type="SUPFAM" id="SSF53613">
    <property type="entry name" value="Ribokinase-like"/>
    <property type="match status" value="1"/>
</dbReference>
<keyword evidence="6 9" id="KW-0460">Magnesium</keyword>
<dbReference type="PANTHER" id="PTHR10584:SF166">
    <property type="entry name" value="RIBOKINASE"/>
    <property type="match status" value="1"/>
</dbReference>
<evidence type="ECO:0000256" key="1">
    <source>
        <dbReference type="ARBA" id="ARBA00022679"/>
    </source>
</evidence>
<name>A0AAU8G2B9_9MICO</name>
<dbReference type="GO" id="GO:0005524">
    <property type="term" value="F:ATP binding"/>
    <property type="evidence" value="ECO:0007669"/>
    <property type="project" value="UniProtKB-UniRule"/>
</dbReference>
<keyword evidence="3 9" id="KW-0547">Nucleotide-binding</keyword>
<comment type="caution">
    <text evidence="9">Lacks conserved residue(s) required for the propagation of feature annotation.</text>
</comment>